<accession>A0A914XQA5</accession>
<feature type="compositionally biased region" description="Low complexity" evidence="1">
    <location>
        <begin position="45"/>
        <end position="55"/>
    </location>
</feature>
<dbReference type="AlphaFoldDB" id="A0A914XQA5"/>
<evidence type="ECO:0000256" key="1">
    <source>
        <dbReference type="SAM" id="MobiDB-lite"/>
    </source>
</evidence>
<sequence>MRSKFAAPGPTSALLMPPTCDKAFPARVRPRSFIRATVTRRPESPSDAPAESAAEPHMRRAWQPPRTAEIYLNRIRLLAAAAAAAAACQAWSSTNERNVGCDRPTRCGRNRSSDRESHRSAAPQAHE</sequence>
<protein>
    <submittedName>
        <fullName evidence="3">Uncharacterized protein</fullName>
    </submittedName>
</protein>
<name>A0A914XQA5_9BILA</name>
<feature type="region of interest" description="Disordered" evidence="1">
    <location>
        <begin position="90"/>
        <end position="127"/>
    </location>
</feature>
<evidence type="ECO:0000313" key="2">
    <source>
        <dbReference type="Proteomes" id="UP000887566"/>
    </source>
</evidence>
<reference evidence="3" key="1">
    <citation type="submission" date="2022-11" db="UniProtKB">
        <authorList>
            <consortium name="WormBaseParasite"/>
        </authorList>
    </citation>
    <scope>IDENTIFICATION</scope>
</reference>
<dbReference type="Proteomes" id="UP000887566">
    <property type="component" value="Unplaced"/>
</dbReference>
<dbReference type="WBParaSite" id="PSAMB.scaffold951size38233.g9944.t1">
    <property type="protein sequence ID" value="PSAMB.scaffold951size38233.g9944.t1"/>
    <property type="gene ID" value="PSAMB.scaffold951size38233.g9944"/>
</dbReference>
<keyword evidence="2" id="KW-1185">Reference proteome</keyword>
<feature type="compositionally biased region" description="Basic and acidic residues" evidence="1">
    <location>
        <begin position="99"/>
        <end position="127"/>
    </location>
</feature>
<evidence type="ECO:0000313" key="3">
    <source>
        <dbReference type="WBParaSite" id="PSAMB.scaffold951size38233.g9944.t1"/>
    </source>
</evidence>
<proteinExistence type="predicted"/>
<feature type="region of interest" description="Disordered" evidence="1">
    <location>
        <begin position="35"/>
        <end position="61"/>
    </location>
</feature>
<organism evidence="2 3">
    <name type="scientific">Plectus sambesii</name>
    <dbReference type="NCBI Taxonomy" id="2011161"/>
    <lineage>
        <taxon>Eukaryota</taxon>
        <taxon>Metazoa</taxon>
        <taxon>Ecdysozoa</taxon>
        <taxon>Nematoda</taxon>
        <taxon>Chromadorea</taxon>
        <taxon>Plectida</taxon>
        <taxon>Plectina</taxon>
        <taxon>Plectoidea</taxon>
        <taxon>Plectidae</taxon>
        <taxon>Plectus</taxon>
    </lineage>
</organism>